<evidence type="ECO:0000313" key="2">
    <source>
        <dbReference type="Proteomes" id="UP000593571"/>
    </source>
</evidence>
<name>A0A7J8BE94_ROUAE</name>
<organism evidence="1 2">
    <name type="scientific">Rousettus aegyptiacus</name>
    <name type="common">Egyptian fruit bat</name>
    <name type="synonym">Pteropus aegyptiacus</name>
    <dbReference type="NCBI Taxonomy" id="9407"/>
    <lineage>
        <taxon>Eukaryota</taxon>
        <taxon>Metazoa</taxon>
        <taxon>Chordata</taxon>
        <taxon>Craniata</taxon>
        <taxon>Vertebrata</taxon>
        <taxon>Euteleostomi</taxon>
        <taxon>Mammalia</taxon>
        <taxon>Eutheria</taxon>
        <taxon>Laurasiatheria</taxon>
        <taxon>Chiroptera</taxon>
        <taxon>Yinpterochiroptera</taxon>
        <taxon>Pteropodoidea</taxon>
        <taxon>Pteropodidae</taxon>
        <taxon>Rousettinae</taxon>
        <taxon>Rousettus</taxon>
    </lineage>
</organism>
<protein>
    <submittedName>
        <fullName evidence="1">Uncharacterized protein</fullName>
    </submittedName>
</protein>
<comment type="caution">
    <text evidence="1">The sequence shown here is derived from an EMBL/GenBank/DDBJ whole genome shotgun (WGS) entry which is preliminary data.</text>
</comment>
<keyword evidence="2" id="KW-1185">Reference proteome</keyword>
<evidence type="ECO:0000313" key="1">
    <source>
        <dbReference type="EMBL" id="KAF6397038.1"/>
    </source>
</evidence>
<sequence length="126" mass="14888">MSSFRCKRWDVEEAHESGGGRRCSLRSRRRWQVAHFVELMSELAFWGHLVSGLEATVLGSGVKSVKWMRRVLERVRLTSVMKSWGRQKKEWEIQAKKWKPERGGIKWGIRTKKWGYRSRSQVIGEQ</sequence>
<dbReference type="AlphaFoldDB" id="A0A7J8BE94"/>
<dbReference type="EMBL" id="JACASE010000017">
    <property type="protein sequence ID" value="KAF6397038.1"/>
    <property type="molecule type" value="Genomic_DNA"/>
</dbReference>
<gene>
    <name evidence="1" type="ORF">HJG63_009710</name>
</gene>
<reference evidence="1 2" key="1">
    <citation type="journal article" date="2020" name="Nature">
        <title>Six reference-quality genomes reveal evolution of bat adaptations.</title>
        <authorList>
            <person name="Jebb D."/>
            <person name="Huang Z."/>
            <person name="Pippel M."/>
            <person name="Hughes G.M."/>
            <person name="Lavrichenko K."/>
            <person name="Devanna P."/>
            <person name="Winkler S."/>
            <person name="Jermiin L.S."/>
            <person name="Skirmuntt E.C."/>
            <person name="Katzourakis A."/>
            <person name="Burkitt-Gray L."/>
            <person name="Ray D.A."/>
            <person name="Sullivan K.A.M."/>
            <person name="Roscito J.G."/>
            <person name="Kirilenko B.M."/>
            <person name="Davalos L.M."/>
            <person name="Corthals A.P."/>
            <person name="Power M.L."/>
            <person name="Jones G."/>
            <person name="Ransome R.D."/>
            <person name="Dechmann D.K.N."/>
            <person name="Locatelli A.G."/>
            <person name="Puechmaille S.J."/>
            <person name="Fedrigo O."/>
            <person name="Jarvis E.D."/>
            <person name="Hiller M."/>
            <person name="Vernes S.C."/>
            <person name="Myers E.W."/>
            <person name="Teeling E.C."/>
        </authorList>
    </citation>
    <scope>NUCLEOTIDE SEQUENCE [LARGE SCALE GENOMIC DNA]</scope>
    <source>
        <strain evidence="1">MRouAeg1</strain>
        <tissue evidence="1">Muscle</tissue>
    </source>
</reference>
<proteinExistence type="predicted"/>
<dbReference type="Proteomes" id="UP000593571">
    <property type="component" value="Unassembled WGS sequence"/>
</dbReference>
<accession>A0A7J8BE94</accession>